<sequence>MLERRKVTPLDIEEVHPIITEIWQEVYTPIIGEQQVAYMLENYQGIETILQEMAGGTQYYMLFSDGHCVGYTAYEIKKDHLYLSKIYIHQDYRGQGLMREVFDWYDQLSQELRLNQRLRVNQNNKQAIAVYQHRGFQLIKEDIADIGQGFFMVDYLFEKNYC</sequence>
<name>A0ABZ2SM34_9ENTE</name>
<dbReference type="InterPro" id="IPR000182">
    <property type="entry name" value="GNAT_dom"/>
</dbReference>
<evidence type="ECO:0000259" key="1">
    <source>
        <dbReference type="PROSITE" id="PS51186"/>
    </source>
</evidence>
<dbReference type="SUPFAM" id="SSF55729">
    <property type="entry name" value="Acyl-CoA N-acyltransferases (Nat)"/>
    <property type="match status" value="1"/>
</dbReference>
<gene>
    <name evidence="2" type="ORF">DOK78_001535</name>
</gene>
<dbReference type="RefSeq" id="WP_207940918.1">
    <property type="nucleotide sequence ID" value="NZ_CP147251.1"/>
</dbReference>
<dbReference type="EMBL" id="CP147251">
    <property type="protein sequence ID" value="WYJ76898.1"/>
    <property type="molecule type" value="Genomic_DNA"/>
</dbReference>
<feature type="domain" description="N-acetyltransferase" evidence="1">
    <location>
        <begin position="2"/>
        <end position="162"/>
    </location>
</feature>
<dbReference type="Proteomes" id="UP000664701">
    <property type="component" value="Chromosome"/>
</dbReference>
<dbReference type="InterPro" id="IPR016181">
    <property type="entry name" value="Acyl_CoA_acyltransferase"/>
</dbReference>
<evidence type="ECO:0000313" key="3">
    <source>
        <dbReference type="Proteomes" id="UP000664701"/>
    </source>
</evidence>
<dbReference type="Pfam" id="PF00583">
    <property type="entry name" value="Acetyltransf_1"/>
    <property type="match status" value="1"/>
</dbReference>
<accession>A0ABZ2SM34</accession>
<dbReference type="PROSITE" id="PS51186">
    <property type="entry name" value="GNAT"/>
    <property type="match status" value="1"/>
</dbReference>
<dbReference type="CDD" id="cd04301">
    <property type="entry name" value="NAT_SF"/>
    <property type="match status" value="1"/>
</dbReference>
<protein>
    <recommendedName>
        <fullName evidence="1">N-acetyltransferase domain-containing protein</fullName>
    </recommendedName>
</protein>
<keyword evidence="3" id="KW-1185">Reference proteome</keyword>
<proteinExistence type="predicted"/>
<evidence type="ECO:0000313" key="2">
    <source>
        <dbReference type="EMBL" id="WYJ76898.1"/>
    </source>
</evidence>
<organism evidence="2 3">
    <name type="scientific">Candidatus Enterococcus lowellii</name>
    <dbReference type="NCBI Taxonomy" id="2230877"/>
    <lineage>
        <taxon>Bacteria</taxon>
        <taxon>Bacillati</taxon>
        <taxon>Bacillota</taxon>
        <taxon>Bacilli</taxon>
        <taxon>Lactobacillales</taxon>
        <taxon>Enterococcaceae</taxon>
        <taxon>Enterococcus</taxon>
    </lineage>
</organism>
<reference evidence="2 3" key="1">
    <citation type="submission" date="2024-03" db="EMBL/GenBank/DDBJ databases">
        <title>The Genome Sequence of Enterococcus sp. DIV2402.</title>
        <authorList>
            <consortium name="The Broad Institute Genomics Platform"/>
            <consortium name="The Broad Institute Microbial Omics Core"/>
            <consortium name="The Broad Institute Genomic Center for Infectious Diseases"/>
            <person name="Earl A."/>
            <person name="Manson A."/>
            <person name="Gilmore M."/>
            <person name="Schwartman J."/>
            <person name="Shea T."/>
            <person name="Abouelleil A."/>
            <person name="Cao P."/>
            <person name="Chapman S."/>
            <person name="Cusick C."/>
            <person name="Young S."/>
            <person name="Neafsey D."/>
            <person name="Nusbaum C."/>
            <person name="Birren B."/>
        </authorList>
    </citation>
    <scope>NUCLEOTIDE SEQUENCE [LARGE SCALE GENOMIC DNA]</scope>
    <source>
        <strain evidence="2 3">DIV2402</strain>
    </source>
</reference>
<dbReference type="Gene3D" id="3.40.630.30">
    <property type="match status" value="1"/>
</dbReference>